<comment type="similarity">
    <text evidence="1">Belongs to the sigma-70 factor family. ECF subfamily.</text>
</comment>
<evidence type="ECO:0000256" key="2">
    <source>
        <dbReference type="ARBA" id="ARBA00023015"/>
    </source>
</evidence>
<dbReference type="RefSeq" id="WP_319833937.1">
    <property type="nucleotide sequence ID" value="NZ_CP138858.1"/>
</dbReference>
<name>A0ABZ0RPN8_9BACT</name>
<keyword evidence="4" id="KW-0804">Transcription</keyword>
<dbReference type="InterPro" id="IPR013325">
    <property type="entry name" value="RNA_pol_sigma_r2"/>
</dbReference>
<dbReference type="PANTHER" id="PTHR43133">
    <property type="entry name" value="RNA POLYMERASE ECF-TYPE SIGMA FACTO"/>
    <property type="match status" value="1"/>
</dbReference>
<protein>
    <submittedName>
        <fullName evidence="6">Sigma-70 family RNA polymerase sigma factor</fullName>
    </submittedName>
</protein>
<dbReference type="InterPro" id="IPR036388">
    <property type="entry name" value="WH-like_DNA-bd_sf"/>
</dbReference>
<dbReference type="EMBL" id="CP138858">
    <property type="protein sequence ID" value="WPJ97086.1"/>
    <property type="molecule type" value="Genomic_DNA"/>
</dbReference>
<dbReference type="Gene3D" id="1.10.1740.10">
    <property type="match status" value="1"/>
</dbReference>
<dbReference type="SUPFAM" id="SSF88659">
    <property type="entry name" value="Sigma3 and sigma4 domains of RNA polymerase sigma factors"/>
    <property type="match status" value="1"/>
</dbReference>
<reference evidence="6 7" key="1">
    <citation type="submission" date="2023-11" db="EMBL/GenBank/DDBJ databases">
        <title>Coraliomargarita sp. nov., isolated from marine algae.</title>
        <authorList>
            <person name="Lee J.K."/>
            <person name="Baek J.H."/>
            <person name="Kim J.M."/>
            <person name="Choi D.G."/>
            <person name="Jeon C.O."/>
        </authorList>
    </citation>
    <scope>NUCLEOTIDE SEQUENCE [LARGE SCALE GENOMIC DNA]</scope>
    <source>
        <strain evidence="6 7">J2-16</strain>
    </source>
</reference>
<gene>
    <name evidence="6" type="ORF">SH580_05120</name>
</gene>
<dbReference type="Proteomes" id="UP001324993">
    <property type="component" value="Chromosome"/>
</dbReference>
<evidence type="ECO:0000313" key="6">
    <source>
        <dbReference type="EMBL" id="WPJ97086.1"/>
    </source>
</evidence>
<dbReference type="InterPro" id="IPR014331">
    <property type="entry name" value="RNA_pol_sigma70_ECF_RHOBA"/>
</dbReference>
<proteinExistence type="inferred from homology"/>
<evidence type="ECO:0000256" key="3">
    <source>
        <dbReference type="ARBA" id="ARBA00023082"/>
    </source>
</evidence>
<evidence type="ECO:0000259" key="5">
    <source>
        <dbReference type="Pfam" id="PF04542"/>
    </source>
</evidence>
<dbReference type="InterPro" id="IPR039425">
    <property type="entry name" value="RNA_pol_sigma-70-like"/>
</dbReference>
<organism evidence="6 7">
    <name type="scientific">Coraliomargarita algicola</name>
    <dbReference type="NCBI Taxonomy" id="3092156"/>
    <lineage>
        <taxon>Bacteria</taxon>
        <taxon>Pseudomonadati</taxon>
        <taxon>Verrucomicrobiota</taxon>
        <taxon>Opitutia</taxon>
        <taxon>Puniceicoccales</taxon>
        <taxon>Coraliomargaritaceae</taxon>
        <taxon>Coraliomargarita</taxon>
    </lineage>
</organism>
<dbReference type="SUPFAM" id="SSF88946">
    <property type="entry name" value="Sigma2 domain of RNA polymerase sigma factors"/>
    <property type="match status" value="1"/>
</dbReference>
<dbReference type="InterPro" id="IPR014284">
    <property type="entry name" value="RNA_pol_sigma-70_dom"/>
</dbReference>
<dbReference type="Gene3D" id="1.10.10.10">
    <property type="entry name" value="Winged helix-like DNA-binding domain superfamily/Winged helix DNA-binding domain"/>
    <property type="match status" value="1"/>
</dbReference>
<dbReference type="Pfam" id="PF04542">
    <property type="entry name" value="Sigma70_r2"/>
    <property type="match status" value="1"/>
</dbReference>
<dbReference type="PANTHER" id="PTHR43133:SF51">
    <property type="entry name" value="RNA POLYMERASE SIGMA FACTOR"/>
    <property type="match status" value="1"/>
</dbReference>
<accession>A0ABZ0RPN8</accession>
<keyword evidence="2" id="KW-0805">Transcription regulation</keyword>
<keyword evidence="3" id="KW-0731">Sigma factor</keyword>
<evidence type="ECO:0000313" key="7">
    <source>
        <dbReference type="Proteomes" id="UP001324993"/>
    </source>
</evidence>
<feature type="domain" description="RNA polymerase sigma-70 region 2" evidence="5">
    <location>
        <begin position="2"/>
        <end position="65"/>
    </location>
</feature>
<dbReference type="NCBIfam" id="TIGR02937">
    <property type="entry name" value="sigma70-ECF"/>
    <property type="match status" value="1"/>
</dbReference>
<sequence length="160" mass="18238">MHESKVRAYVRAGLPTIEDVNEVMQEVSLVAWRKFSTLEDAEGFGRWMCVIARYEILKYRRSKARDRLVLDEDLLSLIADEGVEETSERAAEIQALQKCIRKLPEKYRGLVIKAYTPDQSKKKLAAEIGKTPAALYQLLSRLRLTLLNCVQGKLANEGIK</sequence>
<dbReference type="InterPro" id="IPR007627">
    <property type="entry name" value="RNA_pol_sigma70_r2"/>
</dbReference>
<keyword evidence="7" id="KW-1185">Reference proteome</keyword>
<evidence type="ECO:0000256" key="1">
    <source>
        <dbReference type="ARBA" id="ARBA00010641"/>
    </source>
</evidence>
<dbReference type="NCBIfam" id="TIGR02989">
    <property type="entry name" value="Sig-70_gvs1"/>
    <property type="match status" value="1"/>
</dbReference>
<evidence type="ECO:0000256" key="4">
    <source>
        <dbReference type="ARBA" id="ARBA00023163"/>
    </source>
</evidence>
<dbReference type="InterPro" id="IPR013324">
    <property type="entry name" value="RNA_pol_sigma_r3/r4-like"/>
</dbReference>